<evidence type="ECO:0000256" key="1">
    <source>
        <dbReference type="SAM" id="SignalP"/>
    </source>
</evidence>
<gene>
    <name evidence="3" type="ORF">WR25_21873</name>
</gene>
<feature type="signal peptide" evidence="1">
    <location>
        <begin position="1"/>
        <end position="19"/>
    </location>
</feature>
<sequence>MSNFLLILLILPNLQISIAERNCKLEDGDPLEKLEKDCSTIEGNIFINKDTPLDETTLKQILGSVLKVDGSVIIENTKLRTITFFEKLEVISCKKPYAERYPVALFVGNNKEAVEFSMPALRSVIIEPNVEGLNSTILFGYNPNLCLTESQLFFFYGMLAQIINTTVCNPSKIYCGIMPVSNSPGVFHCSNLPSGCQILMNPLELNGDECTDALNEKLSAIEFIPVYVAINSTKFVNIVLSNLAEISGSTGIKNPALNIYDNAELQSINLTKLHKISYFPPAFRLKTAIIIQNNTNLTLTQELCTQLNMVSRASEIGQLYKDNLKNCFRNETGPDFTAVPHYYISLHNFVLRQHFCDVFGNRSRSSVAYLYEFPQVIPISNALTSMFFVALTLLVIPEYRNTLLYCCLDTESDDNDDKNLDPIISSPTSSAKSSVSSIESRLPIKLALEQSDSNELVVYHPHKSEAARENPNFVMISNEEVHNIMNRIKELQKQQQVTYLCSNYTPIIFVTSKEMINGNSDTTTNPFYVTSPRP</sequence>
<organism evidence="3 4">
    <name type="scientific">Diploscapter pachys</name>
    <dbReference type="NCBI Taxonomy" id="2018661"/>
    <lineage>
        <taxon>Eukaryota</taxon>
        <taxon>Metazoa</taxon>
        <taxon>Ecdysozoa</taxon>
        <taxon>Nematoda</taxon>
        <taxon>Chromadorea</taxon>
        <taxon>Rhabditida</taxon>
        <taxon>Rhabditina</taxon>
        <taxon>Rhabditomorpha</taxon>
        <taxon>Rhabditoidea</taxon>
        <taxon>Rhabditidae</taxon>
        <taxon>Diploscapter</taxon>
    </lineage>
</organism>
<evidence type="ECO:0000313" key="3">
    <source>
        <dbReference type="EMBL" id="PAV91900.1"/>
    </source>
</evidence>
<evidence type="ECO:0000259" key="2">
    <source>
        <dbReference type="Pfam" id="PF01030"/>
    </source>
</evidence>
<dbReference type="InterPro" id="IPR000494">
    <property type="entry name" value="Rcpt_L-dom"/>
</dbReference>
<dbReference type="SUPFAM" id="SSF52058">
    <property type="entry name" value="L domain-like"/>
    <property type="match status" value="2"/>
</dbReference>
<name>A0A2A2M0E7_9BILA</name>
<dbReference type="EMBL" id="LIAE01006285">
    <property type="protein sequence ID" value="PAV91900.1"/>
    <property type="molecule type" value="Genomic_DNA"/>
</dbReference>
<feature type="domain" description="Receptor L-domain" evidence="2">
    <location>
        <begin position="37"/>
        <end position="151"/>
    </location>
</feature>
<protein>
    <recommendedName>
        <fullName evidence="2">Receptor L-domain domain-containing protein</fullName>
    </recommendedName>
</protein>
<dbReference type="Pfam" id="PF01030">
    <property type="entry name" value="Recep_L_domain"/>
    <property type="match status" value="2"/>
</dbReference>
<dbReference type="Gene3D" id="3.80.20.20">
    <property type="entry name" value="Receptor L-domain"/>
    <property type="match status" value="2"/>
</dbReference>
<feature type="chain" id="PRO_5011996801" description="Receptor L-domain domain-containing protein" evidence="1">
    <location>
        <begin position="20"/>
        <end position="534"/>
    </location>
</feature>
<evidence type="ECO:0000313" key="4">
    <source>
        <dbReference type="Proteomes" id="UP000218231"/>
    </source>
</evidence>
<accession>A0A2A2M0E7</accession>
<dbReference type="PANTHER" id="PTHR21662:SF28">
    <property type="entry name" value="PROTEIN IRLD-34"/>
    <property type="match status" value="1"/>
</dbReference>
<comment type="caution">
    <text evidence="3">The sequence shown here is derived from an EMBL/GenBank/DDBJ whole genome shotgun (WGS) entry which is preliminary data.</text>
</comment>
<feature type="domain" description="Receptor L-domain" evidence="2">
    <location>
        <begin position="195"/>
        <end position="304"/>
    </location>
</feature>
<proteinExistence type="predicted"/>
<keyword evidence="1" id="KW-0732">Signal</keyword>
<dbReference type="InterPro" id="IPR053079">
    <property type="entry name" value="SPS2_domain"/>
</dbReference>
<dbReference type="Proteomes" id="UP000218231">
    <property type="component" value="Unassembled WGS sequence"/>
</dbReference>
<dbReference type="PANTHER" id="PTHR21662">
    <property type="entry name" value="RECEPTOR PROTEIN-TYROSINE KINASE"/>
    <property type="match status" value="1"/>
</dbReference>
<keyword evidence="4" id="KW-1185">Reference proteome</keyword>
<reference evidence="3 4" key="1">
    <citation type="journal article" date="2017" name="Curr. Biol.">
        <title>Genome architecture and evolution of a unichromosomal asexual nematode.</title>
        <authorList>
            <person name="Fradin H."/>
            <person name="Zegar C."/>
            <person name="Gutwein M."/>
            <person name="Lucas J."/>
            <person name="Kovtun M."/>
            <person name="Corcoran D."/>
            <person name="Baugh L.R."/>
            <person name="Kiontke K."/>
            <person name="Gunsalus K."/>
            <person name="Fitch D.H."/>
            <person name="Piano F."/>
        </authorList>
    </citation>
    <scope>NUCLEOTIDE SEQUENCE [LARGE SCALE GENOMIC DNA]</scope>
    <source>
        <strain evidence="3">PF1309</strain>
    </source>
</reference>
<dbReference type="InterPro" id="IPR036941">
    <property type="entry name" value="Rcpt_L-dom_sf"/>
</dbReference>
<dbReference type="AlphaFoldDB" id="A0A2A2M0E7"/>